<gene>
    <name evidence="6" type="ORF">CLIB1423_09S03070</name>
</gene>
<evidence type="ECO:0000256" key="1">
    <source>
        <dbReference type="ARBA" id="ARBA00010086"/>
    </source>
</evidence>
<dbReference type="InterPro" id="IPR029063">
    <property type="entry name" value="SAM-dependent_MTases_sf"/>
</dbReference>
<evidence type="ECO:0000256" key="3">
    <source>
        <dbReference type="ARBA" id="ARBA00022603"/>
    </source>
</evidence>
<organism evidence="6 7">
    <name type="scientific">[Candida] railenensis</name>
    <dbReference type="NCBI Taxonomy" id="45579"/>
    <lineage>
        <taxon>Eukaryota</taxon>
        <taxon>Fungi</taxon>
        <taxon>Dikarya</taxon>
        <taxon>Ascomycota</taxon>
        <taxon>Saccharomycotina</taxon>
        <taxon>Pichiomycetes</taxon>
        <taxon>Debaryomycetaceae</taxon>
        <taxon>Kurtzmaniella</taxon>
    </lineage>
</organism>
<evidence type="ECO:0000256" key="4">
    <source>
        <dbReference type="ARBA" id="ARBA00022679"/>
    </source>
</evidence>
<keyword evidence="5" id="KW-0949">S-adenosyl-L-methionine</keyword>
<dbReference type="Pfam" id="PF07942">
    <property type="entry name" value="CARME"/>
    <property type="match status" value="1"/>
</dbReference>
<dbReference type="GO" id="GO:0032259">
    <property type="term" value="P:methylation"/>
    <property type="evidence" value="ECO:0007669"/>
    <property type="project" value="UniProtKB-KW"/>
</dbReference>
<comment type="similarity">
    <text evidence="1">Belongs to the carnosine N-methyltransferase family.</text>
</comment>
<keyword evidence="7" id="KW-1185">Reference proteome</keyword>
<evidence type="ECO:0000313" key="6">
    <source>
        <dbReference type="EMBL" id="CAH2353113.1"/>
    </source>
</evidence>
<dbReference type="PANTHER" id="PTHR12303:SF6">
    <property type="entry name" value="CARNOSINE N-METHYLTRANSFERASE"/>
    <property type="match status" value="1"/>
</dbReference>
<keyword evidence="3" id="KW-0489">Methyltransferase</keyword>
<protein>
    <recommendedName>
        <fullName evidence="2">carnosine N-methyltransferase</fullName>
        <ecNumber evidence="2">2.1.1.22</ecNumber>
    </recommendedName>
</protein>
<dbReference type="EC" id="2.1.1.22" evidence="2"/>
<name>A0A9P0QQK1_9ASCO</name>
<evidence type="ECO:0000256" key="5">
    <source>
        <dbReference type="ARBA" id="ARBA00022691"/>
    </source>
</evidence>
<dbReference type="AlphaFoldDB" id="A0A9P0QQK1"/>
<dbReference type="GO" id="GO:0030735">
    <property type="term" value="F:carnosine N-methyltransferase activity"/>
    <property type="evidence" value="ECO:0007669"/>
    <property type="project" value="UniProtKB-EC"/>
</dbReference>
<proteinExistence type="inferred from homology"/>
<reference evidence="6" key="1">
    <citation type="submission" date="2022-03" db="EMBL/GenBank/DDBJ databases">
        <authorList>
            <person name="Legras J.-L."/>
            <person name="Devillers H."/>
            <person name="Grondin C."/>
        </authorList>
    </citation>
    <scope>NUCLEOTIDE SEQUENCE</scope>
    <source>
        <strain evidence="6">CLIB 1423</strain>
    </source>
</reference>
<dbReference type="Gene3D" id="3.40.50.150">
    <property type="entry name" value="Vaccinia Virus protein VP39"/>
    <property type="match status" value="1"/>
</dbReference>
<comment type="caution">
    <text evidence="6">The sequence shown here is derived from an EMBL/GenBank/DDBJ whole genome shotgun (WGS) entry which is preliminary data.</text>
</comment>
<dbReference type="PANTHER" id="PTHR12303">
    <property type="entry name" value="CARNOSINE N-METHYLTRANSFERASE"/>
    <property type="match status" value="1"/>
</dbReference>
<sequence>MADEEYKALTSTLSAFYSYGKYTFQDLIAPRRVKVNSIPPKDLELIPWYPKHLENLTECLHMNEDFTKKLALSVAEDWGAPSDPSQWAEPQTQDFDKVRSILLQLTREWSEDGASERNVAFDKVIDEVCGLYPDISTRQGVKVLIPGCGTGRLVFEFVKRGFWCQGNEFSYHMLLASNFVLNHSFVAHNYSIFPFIHKFSNLIKRSNQIRPITIPDINPTEITDLERANPSIPYTDLMSMTAGSFVDLYGPEDLNVINDTYSDDDQAKQFRSANSETFDVLVSCYFLDTASNIIEYLKAIHHTLKTGGVWINFGPLLWHFEEDGNMTYITRKNEDGQDEKVPSAMKGFELSREDLLELVEKIGFTIEKVEDEIPTNYCTDPRSLGGFEYKCVYWVARKI</sequence>
<dbReference type="Proteomes" id="UP000837801">
    <property type="component" value="Unassembled WGS sequence"/>
</dbReference>
<evidence type="ECO:0000256" key="2">
    <source>
        <dbReference type="ARBA" id="ARBA00012003"/>
    </source>
</evidence>
<evidence type="ECO:0000313" key="7">
    <source>
        <dbReference type="Proteomes" id="UP000837801"/>
    </source>
</evidence>
<dbReference type="SUPFAM" id="SSF53335">
    <property type="entry name" value="S-adenosyl-L-methionine-dependent methyltransferases"/>
    <property type="match status" value="1"/>
</dbReference>
<accession>A0A9P0QQK1</accession>
<keyword evidence="4" id="KW-0808">Transferase</keyword>
<dbReference type="OrthoDB" id="978at2759"/>
<dbReference type="EMBL" id="CAKXYY010000009">
    <property type="protein sequence ID" value="CAH2353113.1"/>
    <property type="molecule type" value="Genomic_DNA"/>
</dbReference>
<dbReference type="SMART" id="SM01296">
    <property type="entry name" value="N2227"/>
    <property type="match status" value="1"/>
</dbReference>
<dbReference type="InterPro" id="IPR012901">
    <property type="entry name" value="CARME"/>
</dbReference>